<name>A0A6L2PKN2_COPFO</name>
<dbReference type="InterPro" id="IPR052444">
    <property type="entry name" value="Spz/Toll_ligand-like"/>
</dbReference>
<gene>
    <name evidence="7" type="ORF">Cfor_04182</name>
</gene>
<dbReference type="GO" id="GO:0021556">
    <property type="term" value="P:central nervous system formation"/>
    <property type="evidence" value="ECO:0007669"/>
    <property type="project" value="TreeGrafter"/>
</dbReference>
<dbReference type="SUPFAM" id="SSF57501">
    <property type="entry name" value="Cystine-knot cytokines"/>
    <property type="match status" value="1"/>
</dbReference>
<keyword evidence="3" id="KW-1015">Disulfide bond</keyword>
<feature type="domain" description="Spaetzle" evidence="6">
    <location>
        <begin position="289"/>
        <end position="379"/>
    </location>
</feature>
<keyword evidence="4" id="KW-0325">Glycoprotein</keyword>
<sequence length="417" mass="47282">MYVYGYDGYTSCSRSYRTSKAYPEPPCDFQLQSWCTIPGSAYPWRAVRRFVQENQGLMRRMYGDQRHISVLRAEIESNDVEYLSEWKFREDVRRRYTTTTSDPTTASAEHVTSPHFRPASTTGSIPKITTTFKTQQLDSDYTQKPKPVTPYPDNNNSVTRKASESTLNTTMSATPVSITAQTTSEPTTVKLSTNSSMLASDKTVNTAAGITQIHETSTTSCTSTEQTEASTVEPPTATVMESTSEESTTTTTRTEQVFESQLFQDSEVPQADSNSQSTPSGAVKLRGVNACPVKEEVVAPFWANNTRGEVLALLNLYPFEQYVHWEQCTFEHKQMFCREGCRCEQQYRLHRLLAYDPTNECRGIFSDWFKFPSCCICRCYDLPVDFQITSRSPRKQPSTWNLYNSVPTDWYRLANAG</sequence>
<dbReference type="FunCoup" id="A0A6L2PKN2">
    <property type="interactions" value="36"/>
</dbReference>
<dbReference type="InterPro" id="IPR032104">
    <property type="entry name" value="Spaetzle"/>
</dbReference>
<proteinExistence type="predicted"/>
<dbReference type="PANTHER" id="PTHR23199">
    <property type="entry name" value="NEUROTROPHIN 1-RELATED"/>
    <property type="match status" value="1"/>
</dbReference>
<dbReference type="Pfam" id="PF16077">
    <property type="entry name" value="Spaetzle"/>
    <property type="match status" value="1"/>
</dbReference>
<evidence type="ECO:0000259" key="6">
    <source>
        <dbReference type="Pfam" id="PF16077"/>
    </source>
</evidence>
<comment type="subunit">
    <text evidence="1">Homodimer; disulfide-linked.</text>
</comment>
<feature type="compositionally biased region" description="Low complexity" evidence="5">
    <location>
        <begin position="99"/>
        <end position="108"/>
    </location>
</feature>
<protein>
    <recommendedName>
        <fullName evidence="6">Spaetzle domain-containing protein</fullName>
    </recommendedName>
</protein>
<dbReference type="GO" id="GO:0005615">
    <property type="term" value="C:extracellular space"/>
    <property type="evidence" value="ECO:0007669"/>
    <property type="project" value="UniProtKB-ARBA"/>
</dbReference>
<evidence type="ECO:0000256" key="4">
    <source>
        <dbReference type="ARBA" id="ARBA00023180"/>
    </source>
</evidence>
<accession>A0A6L2PKN2</accession>
<feature type="compositionally biased region" description="Low complexity" evidence="5">
    <location>
        <begin position="215"/>
        <end position="231"/>
    </location>
</feature>
<feature type="compositionally biased region" description="Polar residues" evidence="5">
    <location>
        <begin position="152"/>
        <end position="166"/>
    </location>
</feature>
<feature type="region of interest" description="Disordered" evidence="5">
    <location>
        <begin position="215"/>
        <end position="254"/>
    </location>
</feature>
<evidence type="ECO:0000313" key="7">
    <source>
        <dbReference type="EMBL" id="GFG31742.1"/>
    </source>
</evidence>
<dbReference type="FunFam" id="2.10.90.10:FF:000018">
    <property type="entry name" value="Spatzle 4"/>
    <property type="match status" value="1"/>
</dbReference>
<feature type="region of interest" description="Disordered" evidence="5">
    <location>
        <begin position="140"/>
        <end position="166"/>
    </location>
</feature>
<comment type="caution">
    <text evidence="7">The sequence shown here is derived from an EMBL/GenBank/DDBJ whole genome shotgun (WGS) entry which is preliminary data.</text>
</comment>
<evidence type="ECO:0000313" key="8">
    <source>
        <dbReference type="Proteomes" id="UP000502823"/>
    </source>
</evidence>
<dbReference type="AlphaFoldDB" id="A0A6L2PKN2"/>
<evidence type="ECO:0000256" key="1">
    <source>
        <dbReference type="ARBA" id="ARBA00011748"/>
    </source>
</evidence>
<dbReference type="Gene3D" id="2.10.90.10">
    <property type="entry name" value="Cystine-knot cytokines"/>
    <property type="match status" value="1"/>
</dbReference>
<dbReference type="GO" id="GO:0045087">
    <property type="term" value="P:innate immune response"/>
    <property type="evidence" value="ECO:0007669"/>
    <property type="project" value="TreeGrafter"/>
</dbReference>
<dbReference type="GO" id="GO:0005121">
    <property type="term" value="F:Toll binding"/>
    <property type="evidence" value="ECO:0007669"/>
    <property type="project" value="TreeGrafter"/>
</dbReference>
<feature type="compositionally biased region" description="Low complexity" evidence="5">
    <location>
        <begin position="241"/>
        <end position="254"/>
    </location>
</feature>
<dbReference type="Proteomes" id="UP000502823">
    <property type="component" value="Unassembled WGS sequence"/>
</dbReference>
<dbReference type="EMBL" id="BLKM01000329">
    <property type="protein sequence ID" value="GFG31742.1"/>
    <property type="molecule type" value="Genomic_DNA"/>
</dbReference>
<evidence type="ECO:0000256" key="2">
    <source>
        <dbReference type="ARBA" id="ARBA00022729"/>
    </source>
</evidence>
<dbReference type="InParanoid" id="A0A6L2PKN2"/>
<dbReference type="GO" id="GO:0008083">
    <property type="term" value="F:growth factor activity"/>
    <property type="evidence" value="ECO:0007669"/>
    <property type="project" value="TreeGrafter"/>
</dbReference>
<keyword evidence="2" id="KW-0732">Signal</keyword>
<evidence type="ECO:0000256" key="3">
    <source>
        <dbReference type="ARBA" id="ARBA00023157"/>
    </source>
</evidence>
<organism evidence="7 8">
    <name type="scientific">Coptotermes formosanus</name>
    <name type="common">Formosan subterranean termite</name>
    <dbReference type="NCBI Taxonomy" id="36987"/>
    <lineage>
        <taxon>Eukaryota</taxon>
        <taxon>Metazoa</taxon>
        <taxon>Ecdysozoa</taxon>
        <taxon>Arthropoda</taxon>
        <taxon>Hexapoda</taxon>
        <taxon>Insecta</taxon>
        <taxon>Pterygota</taxon>
        <taxon>Neoptera</taxon>
        <taxon>Polyneoptera</taxon>
        <taxon>Dictyoptera</taxon>
        <taxon>Blattodea</taxon>
        <taxon>Blattoidea</taxon>
        <taxon>Termitoidae</taxon>
        <taxon>Rhinotermitidae</taxon>
        <taxon>Coptotermes</taxon>
    </lineage>
</organism>
<dbReference type="InterPro" id="IPR029034">
    <property type="entry name" value="Cystine-knot_cytokine"/>
</dbReference>
<reference evidence="8" key="1">
    <citation type="submission" date="2020-01" db="EMBL/GenBank/DDBJ databases">
        <title>Draft genome sequence of the Termite Coptotermes fromosanus.</title>
        <authorList>
            <person name="Itakura S."/>
            <person name="Yosikawa Y."/>
            <person name="Umezawa K."/>
        </authorList>
    </citation>
    <scope>NUCLEOTIDE SEQUENCE [LARGE SCALE GENOMIC DNA]</scope>
</reference>
<evidence type="ECO:0000256" key="5">
    <source>
        <dbReference type="SAM" id="MobiDB-lite"/>
    </source>
</evidence>
<dbReference type="OrthoDB" id="6594799at2759"/>
<dbReference type="PANTHER" id="PTHR23199:SF5">
    <property type="entry name" value="PROTEIN SPAETZLE 4"/>
    <property type="match status" value="1"/>
</dbReference>
<keyword evidence="8" id="KW-1185">Reference proteome</keyword>
<feature type="region of interest" description="Disordered" evidence="5">
    <location>
        <begin position="99"/>
        <end position="125"/>
    </location>
</feature>